<name>A0A6B3NHD5_9CYAN</name>
<sequence length="513" mass="53603">MATQITVTLEELLQIPTLDTIAQRLIATLQGAVDADGNNPFVVNDFEPGSIPKTIIDMLAAGLLDYAAATVPLVAAGATAEDAAAKWLTRLAEQNFALNRFDPTSTEQRVQMWFDDGVGPTTKGPGFFIIENPLTGNRYRNKNEVTVPVGTPDPNDGRVDAIFVAEGPGASYADVAGSLNTLVTALPGLNVSNGQTDFTAVSQVGSSLGTVQPVRTVAGTAPTPHTVRIHITEGAQVGAGSLTYELDGSGKTQIIAPIPGSLPLVENDDVTQTGITVNFANHASSTPSFRGGSVFTFVSPAGPIVVAGRDEETDNALRARIRGRWSGLSDVPTRDRHAQWAFDASAEQDLGVTKVRVRADEFIAGEADVLIAGDVNPLPVSSQTAIQTYIDARLSITDKADVRLANAIAVVAAATVLVPVGQLATVQAAAEKAWAEYIRDLPIGGDPSLGGVVSLDRLHQTLMNAGAISVNGESLAATGRGPDSEQNLILLDDDVATVFEPLSTSPSVVWQSV</sequence>
<evidence type="ECO:0000313" key="1">
    <source>
        <dbReference type="EMBL" id="NER29434.1"/>
    </source>
</evidence>
<organism evidence="1">
    <name type="scientific">Symploca sp. SIO1C4</name>
    <dbReference type="NCBI Taxonomy" id="2607765"/>
    <lineage>
        <taxon>Bacteria</taxon>
        <taxon>Bacillati</taxon>
        <taxon>Cyanobacteriota</taxon>
        <taxon>Cyanophyceae</taxon>
        <taxon>Coleofasciculales</taxon>
        <taxon>Coleofasciculaceae</taxon>
        <taxon>Symploca</taxon>
    </lineage>
</organism>
<gene>
    <name evidence="1" type="ORF">F6J89_17850</name>
</gene>
<accession>A0A6B3NHD5</accession>
<protein>
    <submittedName>
        <fullName evidence="1">Uncharacterized protein</fullName>
    </submittedName>
</protein>
<dbReference type="EMBL" id="JAAHFQ010000366">
    <property type="protein sequence ID" value="NER29434.1"/>
    <property type="molecule type" value="Genomic_DNA"/>
</dbReference>
<reference evidence="1" key="1">
    <citation type="submission" date="2019-11" db="EMBL/GenBank/DDBJ databases">
        <title>Genomic insights into an expanded diversity of filamentous marine cyanobacteria reveals the extraordinary biosynthetic potential of Moorea and Okeania.</title>
        <authorList>
            <person name="Ferreira Leao T."/>
            <person name="Wang M."/>
            <person name="Moss N."/>
            <person name="Da Silva R."/>
            <person name="Sanders J."/>
            <person name="Nurk S."/>
            <person name="Gurevich A."/>
            <person name="Humphrey G."/>
            <person name="Reher R."/>
            <person name="Zhu Q."/>
            <person name="Belda-Ferre P."/>
            <person name="Glukhov E."/>
            <person name="Rex R."/>
            <person name="Dorrestein P.C."/>
            <person name="Knight R."/>
            <person name="Pevzner P."/>
            <person name="Gerwick W.H."/>
            <person name="Gerwick L."/>
        </authorList>
    </citation>
    <scope>NUCLEOTIDE SEQUENCE</scope>
    <source>
        <strain evidence="1">SIO1C4</strain>
    </source>
</reference>
<dbReference type="AlphaFoldDB" id="A0A6B3NHD5"/>
<proteinExistence type="predicted"/>
<comment type="caution">
    <text evidence="1">The sequence shown here is derived from an EMBL/GenBank/DDBJ whole genome shotgun (WGS) entry which is preliminary data.</text>
</comment>